<dbReference type="PANTHER" id="PTHR14440">
    <property type="entry name" value="DNA-DIRECTED RNA POLYMERASE I SUBUNIT RPA49"/>
    <property type="match status" value="1"/>
</dbReference>
<dbReference type="GO" id="GO:0003677">
    <property type="term" value="F:DNA binding"/>
    <property type="evidence" value="ECO:0007669"/>
    <property type="project" value="InterPro"/>
</dbReference>
<keyword evidence="4" id="KW-0804">Transcription</keyword>
<proteinExistence type="inferred from homology"/>
<feature type="transmembrane region" description="Helical" evidence="6">
    <location>
        <begin position="310"/>
        <end position="331"/>
    </location>
</feature>
<evidence type="ECO:0000256" key="4">
    <source>
        <dbReference type="ARBA" id="ARBA00023163"/>
    </source>
</evidence>
<keyword evidence="6" id="KW-1133">Transmembrane helix</keyword>
<evidence type="ECO:0000256" key="6">
    <source>
        <dbReference type="SAM" id="Phobius"/>
    </source>
</evidence>
<gene>
    <name evidence="7" type="ORF">BEMITA_LOCUS11088</name>
</gene>
<dbReference type="GO" id="GO:0005730">
    <property type="term" value="C:nucleolus"/>
    <property type="evidence" value="ECO:0007669"/>
    <property type="project" value="UniProtKB-SubCell"/>
</dbReference>
<evidence type="ECO:0000313" key="7">
    <source>
        <dbReference type="EMBL" id="CAH0392582.1"/>
    </source>
</evidence>
<keyword evidence="8" id="KW-1185">Reference proteome</keyword>
<keyword evidence="5" id="KW-0539">Nucleus</keyword>
<accession>A0A9P0AGF5</accession>
<dbReference type="KEGG" id="btab:109042000"/>
<organism evidence="7 8">
    <name type="scientific">Bemisia tabaci</name>
    <name type="common">Sweetpotato whitefly</name>
    <name type="synonym">Aleurodes tabaci</name>
    <dbReference type="NCBI Taxonomy" id="7038"/>
    <lineage>
        <taxon>Eukaryota</taxon>
        <taxon>Metazoa</taxon>
        <taxon>Ecdysozoa</taxon>
        <taxon>Arthropoda</taxon>
        <taxon>Hexapoda</taxon>
        <taxon>Insecta</taxon>
        <taxon>Pterygota</taxon>
        <taxon>Neoptera</taxon>
        <taxon>Paraneoptera</taxon>
        <taxon>Hemiptera</taxon>
        <taxon>Sternorrhyncha</taxon>
        <taxon>Aleyrodoidea</taxon>
        <taxon>Aleyrodidae</taxon>
        <taxon>Aleyrodinae</taxon>
        <taxon>Bemisia</taxon>
    </lineage>
</organism>
<evidence type="ECO:0000256" key="5">
    <source>
        <dbReference type="ARBA" id="ARBA00023242"/>
    </source>
</evidence>
<comment type="similarity">
    <text evidence="2">Belongs to the eukaryotic RPA49/POLR1E RNA polymerase subunit family.</text>
</comment>
<evidence type="ECO:0000256" key="2">
    <source>
        <dbReference type="ARBA" id="ARBA00009430"/>
    </source>
</evidence>
<evidence type="ECO:0000313" key="8">
    <source>
        <dbReference type="Proteomes" id="UP001152759"/>
    </source>
</evidence>
<dbReference type="Pfam" id="PF06870">
    <property type="entry name" value="RNA_pol_I_A49"/>
    <property type="match status" value="1"/>
</dbReference>
<name>A0A9P0AGF5_BEMTA</name>
<keyword evidence="6" id="KW-0472">Membrane</keyword>
<dbReference type="AlphaFoldDB" id="A0A9P0AGF5"/>
<dbReference type="GO" id="GO:0000428">
    <property type="term" value="C:DNA-directed RNA polymerase complex"/>
    <property type="evidence" value="ECO:0007669"/>
    <property type="project" value="UniProtKB-KW"/>
</dbReference>
<comment type="subcellular location">
    <subcellularLocation>
        <location evidence="1">Nucleus</location>
        <location evidence="1">Nucleolus</location>
    </subcellularLocation>
</comment>
<sequence length="379" mass="43218">MSQMNPSTCTIAGIEMGHHAACLPAMVEWETGVLKAEKAPDLVCSFRPNKIKSPSGRELFVQAEDKVFKAEENSATKNFHSFIAIRNTNTNKIRLFLAENLIAKKLNQQDQTVLGSESNISSRFRSMQDLKRAFGSKRSKRMAEQQERMRMNLNQLNDSINEAIMEKQVTVEEVNIHTAADLYKDILPPCNRNAEKVEDIYRLENLIDDSELDDYQELAESVQNASSEELTENCSRFFTDVLGLLPKPATDRQIKVLLYADTLVQLAELKPLTNKGMKQICPSARILQKIKDAYTHNSQKVLSRIMQDKIICHIFILLLLICNYKIFFSFLNNCSNIFRNKQSLLRIIGATPFLKNNDNVFMLRLPLPSLPTGAMKIRR</sequence>
<evidence type="ECO:0000256" key="3">
    <source>
        <dbReference type="ARBA" id="ARBA00022478"/>
    </source>
</evidence>
<protein>
    <submittedName>
        <fullName evidence="7">Uncharacterized protein</fullName>
    </submittedName>
</protein>
<reference evidence="7" key="1">
    <citation type="submission" date="2021-12" db="EMBL/GenBank/DDBJ databases">
        <authorList>
            <person name="King R."/>
        </authorList>
    </citation>
    <scope>NUCLEOTIDE SEQUENCE</scope>
</reference>
<keyword evidence="3" id="KW-0240">DNA-directed RNA polymerase</keyword>
<dbReference type="Proteomes" id="UP001152759">
    <property type="component" value="Chromosome 6"/>
</dbReference>
<evidence type="ECO:0000256" key="1">
    <source>
        <dbReference type="ARBA" id="ARBA00004604"/>
    </source>
</evidence>
<dbReference type="EMBL" id="OU963867">
    <property type="protein sequence ID" value="CAH0392582.1"/>
    <property type="molecule type" value="Genomic_DNA"/>
</dbReference>
<dbReference type="GO" id="GO:0006351">
    <property type="term" value="P:DNA-templated transcription"/>
    <property type="evidence" value="ECO:0007669"/>
    <property type="project" value="InterPro"/>
</dbReference>
<dbReference type="InterPro" id="IPR009668">
    <property type="entry name" value="RNA_pol-assoc_fac_A49-like"/>
</dbReference>
<keyword evidence="6" id="KW-0812">Transmembrane</keyword>